<evidence type="ECO:0000256" key="6">
    <source>
        <dbReference type="ARBA" id="ARBA00023212"/>
    </source>
</evidence>
<keyword evidence="3" id="KW-0970">Cilium biogenesis/degradation</keyword>
<keyword evidence="7" id="KW-0966">Cell projection</keyword>
<dbReference type="PANTHER" id="PTHR22069:SF0">
    <property type="entry name" value="RADIAL SPOKE HEAD PROTEIN 9 HOMOLOG"/>
    <property type="match status" value="1"/>
</dbReference>
<keyword evidence="2" id="KW-0963">Cytoplasm</keyword>
<dbReference type="Ensembl" id="ENSAMXT00005022428.1">
    <property type="protein sequence ID" value="ENSAMXP00005020282.1"/>
    <property type="gene ID" value="ENSAMXG00005010499.1"/>
</dbReference>
<dbReference type="GO" id="GO:0060091">
    <property type="term" value="C:kinocilium"/>
    <property type="evidence" value="ECO:0007669"/>
    <property type="project" value="UniProtKB-SubCell"/>
</dbReference>
<sequence length="279" mass="31503">MDSDALYCSVDLVCGSGVTLSAEHRAALQSSLIILKRNMNFRRVLFWGKICGIKNDYFIAQGVGEDQIRDRKSIYSINCIDWHLLPPATKALIDEVAMAAKGRFMGDPSHKYEHETQEQEEGGQTTKVLSFELSVKVNEEQRLAVTVFTIDNEVAVVPRGAYIKNLQGIAQPNRSFEGLNPSEAAELSNYLHFSESRKPRKKNIMEMANLNPSIDFLDPLSEDIPKGSWIVHFEHGNRVCTIKSLVWQGLTFFNLPMTPWHGYLYMGDGLKNVDLSFML</sequence>
<protein>
    <recommendedName>
        <fullName evidence="10">Radial spoke head protein 9 homolog</fullName>
    </recommendedName>
</protein>
<dbReference type="GO" id="GO:0044458">
    <property type="term" value="P:motile cilium assembly"/>
    <property type="evidence" value="ECO:0007669"/>
    <property type="project" value="TreeGrafter"/>
</dbReference>
<keyword evidence="4" id="KW-0282">Flagellum</keyword>
<evidence type="ECO:0000256" key="7">
    <source>
        <dbReference type="ARBA" id="ARBA00023273"/>
    </source>
</evidence>
<evidence type="ECO:0000256" key="1">
    <source>
        <dbReference type="ARBA" id="ARBA00004611"/>
    </source>
</evidence>
<evidence type="ECO:0000256" key="5">
    <source>
        <dbReference type="ARBA" id="ARBA00023069"/>
    </source>
</evidence>
<dbReference type="AlphaFoldDB" id="A0A8B9R3R1"/>
<dbReference type="Proteomes" id="UP000694621">
    <property type="component" value="Unplaced"/>
</dbReference>
<evidence type="ECO:0000256" key="9">
    <source>
        <dbReference type="ARBA" id="ARBA00038319"/>
    </source>
</evidence>
<comment type="similarity">
    <text evidence="9">Belongs to the flagellar radial spoke RSP9 family.</text>
</comment>
<evidence type="ECO:0000313" key="11">
    <source>
        <dbReference type="Ensembl" id="ENSAMXP00005020282.1"/>
    </source>
</evidence>
<evidence type="ECO:0000256" key="2">
    <source>
        <dbReference type="ARBA" id="ARBA00022490"/>
    </source>
</evidence>
<evidence type="ECO:0000256" key="3">
    <source>
        <dbReference type="ARBA" id="ARBA00022794"/>
    </source>
</evidence>
<dbReference type="GO" id="GO:0001534">
    <property type="term" value="C:radial spoke"/>
    <property type="evidence" value="ECO:0007669"/>
    <property type="project" value="InterPro"/>
</dbReference>
<evidence type="ECO:0000256" key="4">
    <source>
        <dbReference type="ARBA" id="ARBA00022846"/>
    </source>
</evidence>
<evidence type="ECO:0000256" key="8">
    <source>
        <dbReference type="ARBA" id="ARBA00037822"/>
    </source>
</evidence>
<dbReference type="PANTHER" id="PTHR22069">
    <property type="entry name" value="MITOCHONDRIAL RIBOSOMAL PROTEIN S18"/>
    <property type="match status" value="1"/>
</dbReference>
<organism evidence="11 12">
    <name type="scientific">Astyanax mexicanus</name>
    <name type="common">Blind cave fish</name>
    <name type="synonym">Astyanax fasciatus mexicanus</name>
    <dbReference type="NCBI Taxonomy" id="7994"/>
    <lineage>
        <taxon>Eukaryota</taxon>
        <taxon>Metazoa</taxon>
        <taxon>Chordata</taxon>
        <taxon>Craniata</taxon>
        <taxon>Vertebrata</taxon>
        <taxon>Euteleostomi</taxon>
        <taxon>Actinopterygii</taxon>
        <taxon>Neopterygii</taxon>
        <taxon>Teleostei</taxon>
        <taxon>Ostariophysi</taxon>
        <taxon>Characiformes</taxon>
        <taxon>Characoidei</taxon>
        <taxon>Acestrorhamphidae</taxon>
        <taxon>Acestrorhamphinae</taxon>
        <taxon>Astyanax</taxon>
    </lineage>
</organism>
<gene>
    <name evidence="11" type="primary">rsph9</name>
</gene>
<keyword evidence="5" id="KW-0969">Cilium</keyword>
<dbReference type="Pfam" id="PF04712">
    <property type="entry name" value="Radial_spoke"/>
    <property type="match status" value="1"/>
</dbReference>
<keyword evidence="6" id="KW-0206">Cytoskeleton</keyword>
<proteinExistence type="inferred from homology"/>
<reference evidence="11" key="1">
    <citation type="submission" date="2025-08" db="UniProtKB">
        <authorList>
            <consortium name="Ensembl"/>
        </authorList>
    </citation>
    <scope>IDENTIFICATION</scope>
</reference>
<dbReference type="GO" id="GO:0060294">
    <property type="term" value="P:cilium movement involved in cell motility"/>
    <property type="evidence" value="ECO:0007669"/>
    <property type="project" value="InterPro"/>
</dbReference>
<evidence type="ECO:0000313" key="12">
    <source>
        <dbReference type="Proteomes" id="UP000694621"/>
    </source>
</evidence>
<dbReference type="InterPro" id="IPR006802">
    <property type="entry name" value="Radial_spoke"/>
</dbReference>
<evidence type="ECO:0000256" key="10">
    <source>
        <dbReference type="ARBA" id="ARBA00041080"/>
    </source>
</evidence>
<accession>A0A8B9R3R1</accession>
<dbReference type="InterPro" id="IPR055316">
    <property type="entry name" value="RSP9"/>
</dbReference>
<comment type="subcellular location">
    <subcellularLocation>
        <location evidence="8">Cell projection</location>
        <location evidence="8">Kinocilium</location>
    </subcellularLocation>
    <subcellularLocation>
        <location evidence="1">Cytoplasm</location>
        <location evidence="1">Cytoskeleton</location>
        <location evidence="1">Flagellum axoneme</location>
    </subcellularLocation>
</comment>
<name>A0A8B9R3R1_ASTMX</name>
<dbReference type="GO" id="GO:0035082">
    <property type="term" value="P:axoneme assembly"/>
    <property type="evidence" value="ECO:0007669"/>
    <property type="project" value="InterPro"/>
</dbReference>